<evidence type="ECO:0000256" key="6">
    <source>
        <dbReference type="RuleBase" id="RU368080"/>
    </source>
</evidence>
<dbReference type="OrthoDB" id="1937984at2759"/>
<evidence type="ECO:0000256" key="2">
    <source>
        <dbReference type="ARBA" id="ARBA00013806"/>
    </source>
</evidence>
<evidence type="ECO:0000256" key="3">
    <source>
        <dbReference type="ARBA" id="ARBA00022490"/>
    </source>
</evidence>
<dbReference type="GO" id="GO:1990316">
    <property type="term" value="C:Atg1/ULK1 kinase complex"/>
    <property type="evidence" value="ECO:0007669"/>
    <property type="project" value="TreeGrafter"/>
</dbReference>
<name>A0A9P5CYG2_9HYPO</name>
<evidence type="ECO:0000256" key="1">
    <source>
        <dbReference type="ARBA" id="ARBA00006259"/>
    </source>
</evidence>
<keyword evidence="4 6" id="KW-0072">Autophagy</keyword>
<dbReference type="InterPro" id="IPR045326">
    <property type="entry name" value="ATG17-like_dom"/>
</dbReference>
<organism evidence="9 10">
    <name type="scientific">Geosmithia morbida</name>
    <dbReference type="NCBI Taxonomy" id="1094350"/>
    <lineage>
        <taxon>Eukaryota</taxon>
        <taxon>Fungi</taxon>
        <taxon>Dikarya</taxon>
        <taxon>Ascomycota</taxon>
        <taxon>Pezizomycotina</taxon>
        <taxon>Sordariomycetes</taxon>
        <taxon>Hypocreomycetidae</taxon>
        <taxon>Hypocreales</taxon>
        <taxon>Bionectriaceae</taxon>
        <taxon>Geosmithia</taxon>
    </lineage>
</organism>
<dbReference type="GO" id="GO:0034045">
    <property type="term" value="C:phagophore assembly site membrane"/>
    <property type="evidence" value="ECO:0007669"/>
    <property type="project" value="UniProtKB-SubCell"/>
</dbReference>
<keyword evidence="10" id="KW-1185">Reference proteome</keyword>
<evidence type="ECO:0000313" key="9">
    <source>
        <dbReference type="EMBL" id="KAF4119357.1"/>
    </source>
</evidence>
<dbReference type="EMBL" id="JAANYQ010000027">
    <property type="protein sequence ID" value="KAF4119357.1"/>
    <property type="molecule type" value="Genomic_DNA"/>
</dbReference>
<feature type="domain" description="Autophagy protein ATG17-like" evidence="8">
    <location>
        <begin position="63"/>
        <end position="465"/>
    </location>
</feature>
<evidence type="ECO:0000256" key="5">
    <source>
        <dbReference type="ARBA" id="ARBA00023136"/>
    </source>
</evidence>
<comment type="caution">
    <text evidence="9">The sequence shown here is derived from an EMBL/GenBank/DDBJ whole genome shotgun (WGS) entry which is preliminary data.</text>
</comment>
<dbReference type="PANTHER" id="PTHR28005:SF1">
    <property type="entry name" value="AUTOPHAGY-RELATED PROTEIN 17"/>
    <property type="match status" value="1"/>
</dbReference>
<dbReference type="InterPro" id="IPR007240">
    <property type="entry name" value="Atg17"/>
</dbReference>
<dbReference type="PANTHER" id="PTHR28005">
    <property type="entry name" value="AUTOPHAGY-RELATED PROTEIN 17"/>
    <property type="match status" value="1"/>
</dbReference>
<sequence length="493" mass="54793">MAASPGPSIGRGRRSAASSSASIKPSRDAPSRSTSPRSVSSLEDAPSISIDTLVNHLLAAKRSLSSMTHVLRANEIANQARTWHEEACVLSAQTTFIHYSVIDQATILMRLRDELQATYDWGKRDFKKLVRAMDESDGSLERTMAMLRGTKVQRGLRPEDEEGQKSLIDFVDEESVHGLREAMKKSIEELQGIQQSFDGDLLRFDTDIRNLKKMLADAPTLTQDDDEATMTDRLETVIDHSSNMAQLLASLTIHFDMCVTAIRTTEGAAAVARRKVAESTQQDGDVSISGVIAEQESNLSDLEPKTAADRAEMLKVVVQDAAEVGDVVQEMADRLSAIEQESDVLHSQVGRARAAYASALDACAAMGEIGDRLPTYVAAGDDFRQRWDLEKDAVHAKLHQMAELGEFYERYARAYDSLILEVERRRGVEDRVAATWRKAQESVDKMLRADREAREAFRNDVGEYLPTDLWGDMQGPARRYRVVVEDVDSGQER</sequence>
<dbReference type="RefSeq" id="XP_035318009.1">
    <property type="nucleotide sequence ID" value="XM_035466850.1"/>
</dbReference>
<feature type="compositionally biased region" description="Low complexity" evidence="7">
    <location>
        <begin position="31"/>
        <end position="41"/>
    </location>
</feature>
<accession>A0A9P5CYG2</accession>
<keyword evidence="5" id="KW-0472">Membrane</keyword>
<feature type="region of interest" description="Disordered" evidence="7">
    <location>
        <begin position="1"/>
        <end position="42"/>
    </location>
</feature>
<gene>
    <name evidence="9" type="ORF">GMORB2_4876</name>
</gene>
<comment type="subcellular location">
    <subcellularLocation>
        <location evidence="6">Cytoplasm</location>
    </subcellularLocation>
    <subcellularLocation>
        <location evidence="6">Preautophagosomal structure membrane</location>
        <topology evidence="6">Peripheral membrane protein</topology>
    </subcellularLocation>
</comment>
<feature type="compositionally biased region" description="Low complexity" evidence="7">
    <location>
        <begin position="1"/>
        <end position="24"/>
    </location>
</feature>
<comment type="function">
    <text evidence="6">Autophagy-specific protein that functions in response to autophagy-inducing signals as a scaffold to recruit other ATG proteins to organize preautophagosomal structure (PAS) formation. Modulates the timing and magnitude of the autophagy response, such as the size of the sequestering vesicles. Plays particularly a role in pexophagy and nucleophagy.</text>
</comment>
<evidence type="ECO:0000256" key="4">
    <source>
        <dbReference type="ARBA" id="ARBA00023006"/>
    </source>
</evidence>
<dbReference type="GO" id="GO:0034727">
    <property type="term" value="P:piecemeal microautophagy of the nucleus"/>
    <property type="evidence" value="ECO:0007669"/>
    <property type="project" value="TreeGrafter"/>
</dbReference>
<dbReference type="Proteomes" id="UP000749293">
    <property type="component" value="Unassembled WGS sequence"/>
</dbReference>
<dbReference type="Pfam" id="PF04108">
    <property type="entry name" value="ATG17_like"/>
    <property type="match status" value="1"/>
</dbReference>
<dbReference type="GO" id="GO:0000422">
    <property type="term" value="P:autophagy of mitochondrion"/>
    <property type="evidence" value="ECO:0007669"/>
    <property type="project" value="TreeGrafter"/>
</dbReference>
<keyword evidence="3 6" id="KW-0963">Cytoplasm</keyword>
<comment type="similarity">
    <text evidence="1 6">Belongs to the ATG17 family.</text>
</comment>
<protein>
    <recommendedName>
        <fullName evidence="2 6">Autophagy-related protein 17</fullName>
    </recommendedName>
</protein>
<dbReference type="GO" id="GO:0060090">
    <property type="term" value="F:molecular adaptor activity"/>
    <property type="evidence" value="ECO:0007669"/>
    <property type="project" value="TreeGrafter"/>
</dbReference>
<dbReference type="GO" id="GO:0000045">
    <property type="term" value="P:autophagosome assembly"/>
    <property type="evidence" value="ECO:0007669"/>
    <property type="project" value="TreeGrafter"/>
</dbReference>
<evidence type="ECO:0000313" key="10">
    <source>
        <dbReference type="Proteomes" id="UP000749293"/>
    </source>
</evidence>
<proteinExistence type="inferred from homology"/>
<reference evidence="9" key="1">
    <citation type="submission" date="2020-03" db="EMBL/GenBank/DDBJ databases">
        <title>Site-based positive gene gene selection in Geosmithia morbida across the United States reveals a broad range of putative effectors and factors for local host and environmental adapation.</title>
        <authorList>
            <person name="Onufrak A."/>
            <person name="Murdoch R.W."/>
            <person name="Gazis R."/>
            <person name="Huff M."/>
            <person name="Staton M."/>
            <person name="Klingeman W."/>
            <person name="Hadziabdic D."/>
        </authorList>
    </citation>
    <scope>NUCLEOTIDE SEQUENCE</scope>
    <source>
        <strain evidence="9">1262</strain>
    </source>
</reference>
<evidence type="ECO:0000259" key="8">
    <source>
        <dbReference type="Pfam" id="PF04108"/>
    </source>
</evidence>
<dbReference type="GeneID" id="55971104"/>
<dbReference type="GO" id="GO:0030295">
    <property type="term" value="F:protein kinase activator activity"/>
    <property type="evidence" value="ECO:0007669"/>
    <property type="project" value="TreeGrafter"/>
</dbReference>
<evidence type="ECO:0000256" key="7">
    <source>
        <dbReference type="SAM" id="MobiDB-lite"/>
    </source>
</evidence>
<dbReference type="AlphaFoldDB" id="A0A9P5CYG2"/>